<dbReference type="GO" id="GO:0047733">
    <property type="term" value="F:CDP-glucose 4,6-dehydratase activity"/>
    <property type="evidence" value="ECO:0007669"/>
    <property type="project" value="UniProtKB-EC"/>
</dbReference>
<dbReference type="NCBIfam" id="TIGR02622">
    <property type="entry name" value="CDP_4_6_dhtase"/>
    <property type="match status" value="1"/>
</dbReference>
<dbReference type="Gene3D" id="3.90.25.10">
    <property type="entry name" value="UDP-galactose 4-epimerase, domain 1"/>
    <property type="match status" value="1"/>
</dbReference>
<dbReference type="EC" id="4.2.1.45" evidence="2"/>
<dbReference type="RefSeq" id="WP_167055137.1">
    <property type="nucleotide sequence ID" value="NZ_JAAOZR010000009.1"/>
</dbReference>
<organism evidence="2 3">
    <name type="scientific">Paenibacillus aceris</name>
    <dbReference type="NCBI Taxonomy" id="869555"/>
    <lineage>
        <taxon>Bacteria</taxon>
        <taxon>Bacillati</taxon>
        <taxon>Bacillota</taxon>
        <taxon>Bacilli</taxon>
        <taxon>Bacillales</taxon>
        <taxon>Paenibacillaceae</taxon>
        <taxon>Paenibacillus</taxon>
    </lineage>
</organism>
<dbReference type="InterPro" id="IPR036291">
    <property type="entry name" value="NAD(P)-bd_dom_sf"/>
</dbReference>
<dbReference type="Proteomes" id="UP001519344">
    <property type="component" value="Unassembled WGS sequence"/>
</dbReference>
<dbReference type="Pfam" id="PF16363">
    <property type="entry name" value="GDP_Man_Dehyd"/>
    <property type="match status" value="1"/>
</dbReference>
<evidence type="ECO:0000313" key="2">
    <source>
        <dbReference type="EMBL" id="MBP1965813.1"/>
    </source>
</evidence>
<evidence type="ECO:0000259" key="1">
    <source>
        <dbReference type="Pfam" id="PF16363"/>
    </source>
</evidence>
<accession>A0ABS4I4Q9</accession>
<comment type="caution">
    <text evidence="2">The sequence shown here is derived from an EMBL/GenBank/DDBJ whole genome shotgun (WGS) entry which is preliminary data.</text>
</comment>
<dbReference type="CDD" id="cd05252">
    <property type="entry name" value="CDP_GD_SDR_e"/>
    <property type="match status" value="1"/>
</dbReference>
<evidence type="ECO:0000313" key="3">
    <source>
        <dbReference type="Proteomes" id="UP001519344"/>
    </source>
</evidence>
<dbReference type="PANTHER" id="PTHR43000">
    <property type="entry name" value="DTDP-D-GLUCOSE 4,6-DEHYDRATASE-RELATED"/>
    <property type="match status" value="1"/>
</dbReference>
<dbReference type="InterPro" id="IPR013445">
    <property type="entry name" value="CDP_4_6_deHydtase"/>
</dbReference>
<reference evidence="2 3" key="1">
    <citation type="submission" date="2021-03" db="EMBL/GenBank/DDBJ databases">
        <title>Genomic Encyclopedia of Type Strains, Phase IV (KMG-IV): sequencing the most valuable type-strain genomes for metagenomic binning, comparative biology and taxonomic classification.</title>
        <authorList>
            <person name="Goeker M."/>
        </authorList>
    </citation>
    <scope>NUCLEOTIDE SEQUENCE [LARGE SCALE GENOMIC DNA]</scope>
    <source>
        <strain evidence="2 3">DSM 24950</strain>
    </source>
</reference>
<dbReference type="SUPFAM" id="SSF51735">
    <property type="entry name" value="NAD(P)-binding Rossmann-fold domains"/>
    <property type="match status" value="1"/>
</dbReference>
<name>A0ABS4I4Q9_9BACL</name>
<proteinExistence type="predicted"/>
<gene>
    <name evidence="2" type="ORF">J2Z65_005058</name>
</gene>
<keyword evidence="3" id="KW-1185">Reference proteome</keyword>
<protein>
    <submittedName>
        <fullName evidence="2">CDP-glucose 4,6-dehydratase</fullName>
        <ecNumber evidence="2">4.2.1.45</ecNumber>
    </submittedName>
</protein>
<dbReference type="EMBL" id="JAGGKV010000016">
    <property type="protein sequence ID" value="MBP1965813.1"/>
    <property type="molecule type" value="Genomic_DNA"/>
</dbReference>
<feature type="domain" description="NAD(P)-binding" evidence="1">
    <location>
        <begin position="10"/>
        <end position="319"/>
    </location>
</feature>
<sequence>MTFWEGKRVLVTGHTGFKGGWLSLWLQKLGAQVIGYSLKPDTSNNLFEIACVAQNMISIFGDIKNGESILEVIKEHKPEIVFHLAAQPLVRASYLDPIDTYAVNVMGTVNILNAVRLSDKVRAVVNITTDKCYENMEWDWSYRETDRLGGHDPYSASKACSELVTDSFRKSFLAEQNIQIASVRAGNVIGGGDWAADRLIPDLIVSIRAGRLPMIRNPYAVRPWQHVLEPLHGYLTLGEKLYTKGSSFATAWNFGPGEENILTVGEVTDKLLKHWGSDLPWHYDKSKHPHEAQLLKLDSSKARSKLNWKPRLSVYETIKWTIDWYKQWEEQKFMKDFTMQQIEAYERKKG</sequence>
<dbReference type="InterPro" id="IPR016040">
    <property type="entry name" value="NAD(P)-bd_dom"/>
</dbReference>
<dbReference type="Gene3D" id="3.40.50.720">
    <property type="entry name" value="NAD(P)-binding Rossmann-like Domain"/>
    <property type="match status" value="1"/>
</dbReference>
<keyword evidence="2" id="KW-0456">Lyase</keyword>